<dbReference type="GO" id="GO:0006508">
    <property type="term" value="P:proteolysis"/>
    <property type="evidence" value="ECO:0007669"/>
    <property type="project" value="UniProtKB-KW"/>
</dbReference>
<dbReference type="SUPFAM" id="SSF50494">
    <property type="entry name" value="Trypsin-like serine proteases"/>
    <property type="match status" value="1"/>
</dbReference>
<protein>
    <submittedName>
        <fullName evidence="7">Protease</fullName>
    </submittedName>
</protein>
<evidence type="ECO:0000256" key="1">
    <source>
        <dbReference type="ARBA" id="ARBA00010541"/>
    </source>
</evidence>
<evidence type="ECO:0000259" key="6">
    <source>
        <dbReference type="PROSITE" id="PS50106"/>
    </source>
</evidence>
<dbReference type="Pfam" id="PF13180">
    <property type="entry name" value="PDZ_2"/>
    <property type="match status" value="1"/>
</dbReference>
<feature type="transmembrane region" description="Helical" evidence="5">
    <location>
        <begin position="142"/>
        <end position="167"/>
    </location>
</feature>
<dbReference type="Gene3D" id="2.40.10.10">
    <property type="entry name" value="Trypsin-like serine proteases"/>
    <property type="match status" value="2"/>
</dbReference>
<dbReference type="eggNOG" id="COG0265">
    <property type="taxonomic scope" value="Bacteria"/>
</dbReference>
<dbReference type="RefSeq" id="WP_084763936.1">
    <property type="nucleotide sequence ID" value="NZ_AVPK01000001.1"/>
</dbReference>
<dbReference type="Proteomes" id="UP000030011">
    <property type="component" value="Unassembled WGS sequence"/>
</dbReference>
<dbReference type="PANTHER" id="PTHR43343">
    <property type="entry name" value="PEPTIDASE S12"/>
    <property type="match status" value="1"/>
</dbReference>
<feature type="region of interest" description="Disordered" evidence="4">
    <location>
        <begin position="1"/>
        <end position="132"/>
    </location>
</feature>
<reference evidence="7 8" key="1">
    <citation type="submission" date="2013-08" db="EMBL/GenBank/DDBJ databases">
        <title>The genome sequence of Knoellia subterranea.</title>
        <authorList>
            <person name="Zhu W."/>
            <person name="Wang G."/>
        </authorList>
    </citation>
    <scope>NUCLEOTIDE SEQUENCE [LARGE SCALE GENOMIC DNA]</scope>
    <source>
        <strain evidence="7 8">KCTC 19937</strain>
    </source>
</reference>
<dbReference type="EMBL" id="AVPK01000001">
    <property type="protein sequence ID" value="KGN39427.1"/>
    <property type="molecule type" value="Genomic_DNA"/>
</dbReference>
<gene>
    <name evidence="7" type="ORF">N803_02920</name>
</gene>
<dbReference type="InterPro" id="IPR051201">
    <property type="entry name" value="Chloro_Bact_Ser_Proteases"/>
</dbReference>
<evidence type="ECO:0000256" key="4">
    <source>
        <dbReference type="SAM" id="MobiDB-lite"/>
    </source>
</evidence>
<dbReference type="InterPro" id="IPR001940">
    <property type="entry name" value="Peptidase_S1C"/>
</dbReference>
<feature type="domain" description="PDZ" evidence="6">
    <location>
        <begin position="414"/>
        <end position="490"/>
    </location>
</feature>
<dbReference type="InterPro" id="IPR043504">
    <property type="entry name" value="Peptidase_S1_PA_chymotrypsin"/>
</dbReference>
<dbReference type="STRING" id="1385521.N803_02920"/>
<dbReference type="Gene3D" id="2.30.42.10">
    <property type="match status" value="1"/>
</dbReference>
<name>A0A0A0JTL7_9MICO</name>
<organism evidence="7 8">
    <name type="scientific">Knoellia subterranea KCTC 19937</name>
    <dbReference type="NCBI Taxonomy" id="1385521"/>
    <lineage>
        <taxon>Bacteria</taxon>
        <taxon>Bacillati</taxon>
        <taxon>Actinomycetota</taxon>
        <taxon>Actinomycetes</taxon>
        <taxon>Micrococcales</taxon>
        <taxon>Intrasporangiaceae</taxon>
        <taxon>Knoellia</taxon>
    </lineage>
</organism>
<evidence type="ECO:0000313" key="7">
    <source>
        <dbReference type="EMBL" id="KGN39427.1"/>
    </source>
</evidence>
<dbReference type="PROSITE" id="PS50106">
    <property type="entry name" value="PDZ"/>
    <property type="match status" value="1"/>
</dbReference>
<dbReference type="GO" id="GO:0004252">
    <property type="term" value="F:serine-type endopeptidase activity"/>
    <property type="evidence" value="ECO:0007669"/>
    <property type="project" value="InterPro"/>
</dbReference>
<keyword evidence="5" id="KW-1133">Transmembrane helix</keyword>
<evidence type="ECO:0000256" key="5">
    <source>
        <dbReference type="SAM" id="Phobius"/>
    </source>
</evidence>
<dbReference type="SMART" id="SM00228">
    <property type="entry name" value="PDZ"/>
    <property type="match status" value="1"/>
</dbReference>
<dbReference type="AlphaFoldDB" id="A0A0A0JTL7"/>
<sequence length="504" mass="51243">MTEDSGRPDDADRPHVDPEPTEEVDLSRTLEVDLSRTQEFGPAPGQAPRLPVDESAEASAQTAWTAWAHEPSDRSTQAAPSPYAPPAQNPYAASGPHATSNPYASPGSYAAPTAHHQDPSANPYALSTPAAAPARERRGPGWLAVFLIAGLTALLAGLGGGLLGGWLGSSDRLDGFDPVSSGATPEPGPGATTRPDGSVANIAAKAIPSVVTIRVEAADGDGTGSGWVLDDKGHIVTNNHVVSSAANGGEITVVLTNGKQSKAEIVGRDVSYDLAVLKVDRTDLTPLPLGDSTTVVVGDPVIAVGAPLGLESTVTTGIISALNRPVTPGEANDQSFINAIQTDAAINPGNSGGPLLDMEGRVIGINSAIARVAGNAIGGQSGNIGVGFAIPSAQVKITVDQLIRTGKAEHPIIGVLLDREYQGEGVRIATDSGDTPAVTPGGPADKAGLKAGDVITAFEGRPMADPDALVVAIRSKPVGSTVTLTVVRDGASRDVKMVLQGRSN</sequence>
<keyword evidence="5" id="KW-0472">Membrane</keyword>
<feature type="region of interest" description="Disordered" evidence="4">
    <location>
        <begin position="177"/>
        <end position="196"/>
    </location>
</feature>
<dbReference type="Pfam" id="PF13365">
    <property type="entry name" value="Trypsin_2"/>
    <property type="match status" value="1"/>
</dbReference>
<feature type="compositionally biased region" description="Basic and acidic residues" evidence="4">
    <location>
        <begin position="1"/>
        <end position="18"/>
    </location>
</feature>
<comment type="similarity">
    <text evidence="1">Belongs to the peptidase S1C family.</text>
</comment>
<dbReference type="InterPro" id="IPR009003">
    <property type="entry name" value="Peptidase_S1_PA"/>
</dbReference>
<proteinExistence type="inferred from homology"/>
<dbReference type="OrthoDB" id="9758917at2"/>
<dbReference type="InterPro" id="IPR001478">
    <property type="entry name" value="PDZ"/>
</dbReference>
<dbReference type="SUPFAM" id="SSF50156">
    <property type="entry name" value="PDZ domain-like"/>
    <property type="match status" value="1"/>
</dbReference>
<dbReference type="InterPro" id="IPR036034">
    <property type="entry name" value="PDZ_sf"/>
</dbReference>
<evidence type="ECO:0000313" key="8">
    <source>
        <dbReference type="Proteomes" id="UP000030011"/>
    </source>
</evidence>
<keyword evidence="3" id="KW-0378">Hydrolase</keyword>
<evidence type="ECO:0000256" key="2">
    <source>
        <dbReference type="ARBA" id="ARBA00022670"/>
    </source>
</evidence>
<feature type="compositionally biased region" description="Basic and acidic residues" evidence="4">
    <location>
        <begin position="25"/>
        <end position="36"/>
    </location>
</feature>
<accession>A0A0A0JTL7</accession>
<dbReference type="PRINTS" id="PR00834">
    <property type="entry name" value="PROTEASES2C"/>
</dbReference>
<evidence type="ECO:0000256" key="3">
    <source>
        <dbReference type="ARBA" id="ARBA00022801"/>
    </source>
</evidence>
<keyword evidence="2 7" id="KW-0645">Protease</keyword>
<keyword evidence="8" id="KW-1185">Reference proteome</keyword>
<dbReference type="PANTHER" id="PTHR43343:SF3">
    <property type="entry name" value="PROTEASE DO-LIKE 8, CHLOROPLASTIC"/>
    <property type="match status" value="1"/>
</dbReference>
<keyword evidence="5" id="KW-0812">Transmembrane</keyword>
<comment type="caution">
    <text evidence="7">The sequence shown here is derived from an EMBL/GenBank/DDBJ whole genome shotgun (WGS) entry which is preliminary data.</text>
</comment>